<dbReference type="AlphaFoldDB" id="A0A1H3HDE1"/>
<dbReference type="Proteomes" id="UP000199652">
    <property type="component" value="Unassembled WGS sequence"/>
</dbReference>
<dbReference type="EMBL" id="FNOU01000017">
    <property type="protein sequence ID" value="SDY13526.1"/>
    <property type="molecule type" value="Genomic_DNA"/>
</dbReference>
<dbReference type="STRING" id="1528.SAMN04488579_11754"/>
<dbReference type="RefSeq" id="WP_090246084.1">
    <property type="nucleotide sequence ID" value="NZ_FNOU01000017.1"/>
</dbReference>
<evidence type="ECO:0000313" key="1">
    <source>
        <dbReference type="EMBL" id="SDY13526.1"/>
    </source>
</evidence>
<organism evidence="1 2">
    <name type="scientific">Eubacterium barkeri</name>
    <name type="common">Clostridium barkeri</name>
    <dbReference type="NCBI Taxonomy" id="1528"/>
    <lineage>
        <taxon>Bacteria</taxon>
        <taxon>Bacillati</taxon>
        <taxon>Bacillota</taxon>
        <taxon>Clostridia</taxon>
        <taxon>Eubacteriales</taxon>
        <taxon>Eubacteriaceae</taxon>
        <taxon>Eubacterium</taxon>
    </lineage>
</organism>
<reference evidence="2" key="1">
    <citation type="submission" date="2016-10" db="EMBL/GenBank/DDBJ databases">
        <authorList>
            <person name="Varghese N."/>
            <person name="Submissions S."/>
        </authorList>
    </citation>
    <scope>NUCLEOTIDE SEQUENCE [LARGE SCALE GENOMIC DNA]</scope>
    <source>
        <strain evidence="2">VPI 5359</strain>
    </source>
</reference>
<evidence type="ECO:0000313" key="2">
    <source>
        <dbReference type="Proteomes" id="UP000199652"/>
    </source>
</evidence>
<name>A0A1H3HDE1_EUBBA</name>
<sequence length="452" mass="52420">MADEQLLLSKKYKAFLRCDAPVEFLEGTTAAGKTTVGIFKFMLKVAESDKKLHILSGLDLGTIEKNIINKDLGILDDFGVLVEYNASGRGKHSLPHLLFRTSRGDKIIYVLGYDNKARWKKALGGQYGCLYIDEINIADMEYVREASMRCDYLMATLNPDDPNLPVYKEYINCSRPLAEWAEETPMEIKELLTEEPKPGWVHWFFSFSHNLGLSSEKLEKIKTNVPRGTKLWKNKIEGLRGRATGLIFSNFNRQKHVKSKFWVKQQIKDKKLSFRWFTAGLDTAYSEKSPDALAMIFIGITEKGQIVVLDEEVYNNKDLEISLAPSDIVNRFIAFLERNQKEWGLARDVFIDNADQATIMELKKYKRRYGCIYQFIDAYKKTTIIDRIHLQIGWISQGFYWVLEHCRNHISELESYSWKEDKYEPEDRNDHTINAGQYAWLPFKKKIGVEEK</sequence>
<dbReference type="OrthoDB" id="1777195at2"/>
<accession>A0A1H3HDE1</accession>
<dbReference type="Gene3D" id="3.40.50.300">
    <property type="entry name" value="P-loop containing nucleotide triphosphate hydrolases"/>
    <property type="match status" value="1"/>
</dbReference>
<keyword evidence="2" id="KW-1185">Reference proteome</keyword>
<gene>
    <name evidence="1" type="ORF">SAMN04488579_11754</name>
</gene>
<dbReference type="InterPro" id="IPR027417">
    <property type="entry name" value="P-loop_NTPase"/>
</dbReference>
<dbReference type="Gene3D" id="3.30.420.280">
    <property type="match status" value="1"/>
</dbReference>
<protein>
    <submittedName>
        <fullName evidence="1">Phage terminase, large subunit, PBSX family</fullName>
    </submittedName>
</protein>
<proteinExistence type="predicted"/>